<sequence length="84" mass="8490">MIGVGILLLAACAAGPPPVSDAPAAPGFLTGFWHGLILPVTFVVSLFDDGVGVYETHNSGHLYDLGFVLGAGGLALPGIFARRG</sequence>
<keyword evidence="3" id="KW-1185">Reference proteome</keyword>
<comment type="caution">
    <text evidence="2">The sequence shown here is derived from an EMBL/GenBank/DDBJ whole genome shotgun (WGS) entry which is preliminary data.</text>
</comment>
<evidence type="ECO:0008006" key="4">
    <source>
        <dbReference type="Google" id="ProtNLM"/>
    </source>
</evidence>
<feature type="transmembrane region" description="Helical" evidence="1">
    <location>
        <begin position="31"/>
        <end position="50"/>
    </location>
</feature>
<dbReference type="EMBL" id="BAAAHP010000014">
    <property type="protein sequence ID" value="GAA0922392.1"/>
    <property type="molecule type" value="Genomic_DNA"/>
</dbReference>
<proteinExistence type="predicted"/>
<organism evidence="2 3">
    <name type="scientific">Pseudonocardia zijingensis</name>
    <dbReference type="NCBI Taxonomy" id="153376"/>
    <lineage>
        <taxon>Bacteria</taxon>
        <taxon>Bacillati</taxon>
        <taxon>Actinomycetota</taxon>
        <taxon>Actinomycetes</taxon>
        <taxon>Pseudonocardiales</taxon>
        <taxon>Pseudonocardiaceae</taxon>
        <taxon>Pseudonocardia</taxon>
    </lineage>
</organism>
<dbReference type="Proteomes" id="UP001499967">
    <property type="component" value="Unassembled WGS sequence"/>
</dbReference>
<evidence type="ECO:0000313" key="3">
    <source>
        <dbReference type="Proteomes" id="UP001499967"/>
    </source>
</evidence>
<evidence type="ECO:0000256" key="1">
    <source>
        <dbReference type="SAM" id="Phobius"/>
    </source>
</evidence>
<keyword evidence="1" id="KW-1133">Transmembrane helix</keyword>
<gene>
    <name evidence="2" type="ORF">GCM10009559_05870</name>
</gene>
<keyword evidence="1" id="KW-0472">Membrane</keyword>
<reference evidence="3" key="1">
    <citation type="journal article" date="2019" name="Int. J. Syst. Evol. Microbiol.">
        <title>The Global Catalogue of Microorganisms (GCM) 10K type strain sequencing project: providing services to taxonomists for standard genome sequencing and annotation.</title>
        <authorList>
            <consortium name="The Broad Institute Genomics Platform"/>
            <consortium name="The Broad Institute Genome Sequencing Center for Infectious Disease"/>
            <person name="Wu L."/>
            <person name="Ma J."/>
        </authorList>
    </citation>
    <scope>NUCLEOTIDE SEQUENCE [LARGE SCALE GENOMIC DNA]</scope>
    <source>
        <strain evidence="3">JCM 11117</strain>
    </source>
</reference>
<name>A0ABP3ZHW7_9PSEU</name>
<evidence type="ECO:0000313" key="2">
    <source>
        <dbReference type="EMBL" id="GAA0922392.1"/>
    </source>
</evidence>
<accession>A0ABP3ZHW7</accession>
<feature type="transmembrane region" description="Helical" evidence="1">
    <location>
        <begin position="62"/>
        <end position="81"/>
    </location>
</feature>
<protein>
    <recommendedName>
        <fullName evidence="4">Lipoprotein</fullName>
    </recommendedName>
</protein>
<keyword evidence="1" id="KW-0812">Transmembrane</keyword>